<sequence length="103" mass="11726">MVELFLPSTLLLHPSNASASSQHLIREIADSTFLPSVLSHFHSVTLVSLLYESFHSSFLILTFSKYDPNILLLILKSLSLNPATKSLVWQYIRVYLIFFLELS</sequence>
<comment type="caution">
    <text evidence="1">The sequence shown here is derived from an EMBL/GenBank/DDBJ whole genome shotgun (WGS) entry which is preliminary data.</text>
</comment>
<proteinExistence type="predicted"/>
<name>A0ACB7HC60_MANES</name>
<accession>A0ACB7HC60</accession>
<keyword evidence="2" id="KW-1185">Reference proteome</keyword>
<dbReference type="Proteomes" id="UP000091857">
    <property type="component" value="Chromosome 8"/>
</dbReference>
<reference evidence="2" key="1">
    <citation type="journal article" date="2016" name="Nat. Biotechnol.">
        <title>Sequencing wild and cultivated cassava and related species reveals extensive interspecific hybridization and genetic diversity.</title>
        <authorList>
            <person name="Bredeson J.V."/>
            <person name="Lyons J.B."/>
            <person name="Prochnik S.E."/>
            <person name="Wu G.A."/>
            <person name="Ha C.M."/>
            <person name="Edsinger-Gonzales E."/>
            <person name="Grimwood J."/>
            <person name="Schmutz J."/>
            <person name="Rabbi I.Y."/>
            <person name="Egesi C."/>
            <person name="Nauluvula P."/>
            <person name="Lebot V."/>
            <person name="Ndunguru J."/>
            <person name="Mkamilo G."/>
            <person name="Bart R.S."/>
            <person name="Setter T.L."/>
            <person name="Gleadow R.M."/>
            <person name="Kulakow P."/>
            <person name="Ferguson M.E."/>
            <person name="Rounsley S."/>
            <person name="Rokhsar D.S."/>
        </authorList>
    </citation>
    <scope>NUCLEOTIDE SEQUENCE [LARGE SCALE GENOMIC DNA]</scope>
    <source>
        <strain evidence="2">cv. AM560-2</strain>
    </source>
</reference>
<protein>
    <submittedName>
        <fullName evidence="1">Uncharacterized protein</fullName>
    </submittedName>
</protein>
<dbReference type="EMBL" id="CM004394">
    <property type="protein sequence ID" value="KAG8649278.1"/>
    <property type="molecule type" value="Genomic_DNA"/>
</dbReference>
<evidence type="ECO:0000313" key="2">
    <source>
        <dbReference type="Proteomes" id="UP000091857"/>
    </source>
</evidence>
<evidence type="ECO:0000313" key="1">
    <source>
        <dbReference type="EMBL" id="KAG8649278.1"/>
    </source>
</evidence>
<organism evidence="1 2">
    <name type="scientific">Manihot esculenta</name>
    <name type="common">Cassava</name>
    <name type="synonym">Jatropha manihot</name>
    <dbReference type="NCBI Taxonomy" id="3983"/>
    <lineage>
        <taxon>Eukaryota</taxon>
        <taxon>Viridiplantae</taxon>
        <taxon>Streptophyta</taxon>
        <taxon>Embryophyta</taxon>
        <taxon>Tracheophyta</taxon>
        <taxon>Spermatophyta</taxon>
        <taxon>Magnoliopsida</taxon>
        <taxon>eudicotyledons</taxon>
        <taxon>Gunneridae</taxon>
        <taxon>Pentapetalae</taxon>
        <taxon>rosids</taxon>
        <taxon>fabids</taxon>
        <taxon>Malpighiales</taxon>
        <taxon>Euphorbiaceae</taxon>
        <taxon>Crotonoideae</taxon>
        <taxon>Manihoteae</taxon>
        <taxon>Manihot</taxon>
    </lineage>
</organism>
<gene>
    <name evidence="1" type="ORF">MANES_08G077230v8</name>
</gene>